<dbReference type="Proteomes" id="UP000290932">
    <property type="component" value="Unassembled WGS sequence"/>
</dbReference>
<feature type="transmembrane region" description="Helical" evidence="1">
    <location>
        <begin position="6"/>
        <end position="26"/>
    </location>
</feature>
<proteinExistence type="predicted"/>
<organism evidence="2 3">
    <name type="scientific">Methanoculleus taiwanensis</name>
    <dbReference type="NCBI Taxonomy" id="1550565"/>
    <lineage>
        <taxon>Archaea</taxon>
        <taxon>Methanobacteriati</taxon>
        <taxon>Methanobacteriota</taxon>
        <taxon>Stenosarchaea group</taxon>
        <taxon>Methanomicrobia</taxon>
        <taxon>Methanomicrobiales</taxon>
        <taxon>Methanomicrobiaceae</taxon>
        <taxon>Methanoculleus</taxon>
    </lineage>
</organism>
<dbReference type="AlphaFoldDB" id="A0A498H0Z1"/>
<gene>
    <name evidence="2" type="ORF">ABH15_09050</name>
</gene>
<evidence type="ECO:0000313" key="2">
    <source>
        <dbReference type="EMBL" id="RXE56268.1"/>
    </source>
</evidence>
<evidence type="ECO:0008006" key="4">
    <source>
        <dbReference type="Google" id="ProtNLM"/>
    </source>
</evidence>
<comment type="caution">
    <text evidence="2">The sequence shown here is derived from an EMBL/GenBank/DDBJ whole genome shotgun (WGS) entry which is preliminary data.</text>
</comment>
<dbReference type="EMBL" id="LHQS01000002">
    <property type="protein sequence ID" value="RXE56268.1"/>
    <property type="molecule type" value="Genomic_DNA"/>
</dbReference>
<sequence>MMEDSAVSPVVAVMLILAIVVTFVSISHTIIVPSMKAQSEIEHFGKVEESFLRFGSDIELAASLKRDIRLSERIPLGGGDFLLNPVRSSGTLRVLQEPNWIVNVTVRNATDSVTRSAMLVNVSYSSSENFWQDQGYRWQYGYTNISKGRVETPLELPTMTDVIEQAGSSGFGTTLLDLEYSPATVPVIDANATVTGFDTNCTSIAIGIVNVTAGERNFASGNGFCTLALDCTRSAIDTVENPEQVTIRVNRNLPVPLDVPLWEKCNATAWALDTACTNIGNYAFATTPEFDEFSIGISRSGTPVTVQVVETVITVMAY</sequence>
<keyword evidence="3" id="KW-1185">Reference proteome</keyword>
<name>A0A498H0Z1_9EURY</name>
<keyword evidence="1" id="KW-1133">Transmembrane helix</keyword>
<keyword evidence="1" id="KW-0812">Transmembrane</keyword>
<reference evidence="2 3" key="1">
    <citation type="journal article" date="2015" name="Int. J. Syst. Evol. Microbiol.">
        <title>Methanoculleus taiwanensis sp. nov., a methanogen isolated from deep marine sediment at the deformation front area near Taiwan.</title>
        <authorList>
            <person name="Weng C.Y."/>
            <person name="Chen S.C."/>
            <person name="Lai M.C."/>
            <person name="Wu S.Y."/>
            <person name="Lin S."/>
            <person name="Yang T.F."/>
            <person name="Chen P.C."/>
        </authorList>
    </citation>
    <scope>NUCLEOTIDE SEQUENCE [LARGE SCALE GENOMIC DNA]</scope>
    <source>
        <strain evidence="2 3">CYW4</strain>
    </source>
</reference>
<keyword evidence="1" id="KW-0472">Membrane</keyword>
<protein>
    <recommendedName>
        <fullName evidence="4">Archaeal Type IV pilin N-terminal domain-containing protein</fullName>
    </recommendedName>
</protein>
<evidence type="ECO:0000313" key="3">
    <source>
        <dbReference type="Proteomes" id="UP000290932"/>
    </source>
</evidence>
<evidence type="ECO:0000256" key="1">
    <source>
        <dbReference type="SAM" id="Phobius"/>
    </source>
</evidence>
<dbReference type="RefSeq" id="WP_128694031.1">
    <property type="nucleotide sequence ID" value="NZ_LHQS01000002.1"/>
</dbReference>
<accession>A0A498H0Z1</accession>
<dbReference type="OrthoDB" id="106988at2157"/>